<evidence type="ECO:0000256" key="6">
    <source>
        <dbReference type="ARBA" id="ARBA00023235"/>
    </source>
</evidence>
<protein>
    <recommendedName>
        <fullName evidence="3 7">peptidylprolyl isomerase</fullName>
        <ecNumber evidence="3 7">5.2.1.8</ecNumber>
    </recommendedName>
</protein>
<feature type="repeat" description="TPR" evidence="8">
    <location>
        <begin position="496"/>
        <end position="529"/>
    </location>
</feature>
<dbReference type="PROSITE" id="PS50005">
    <property type="entry name" value="TPR"/>
    <property type="match status" value="2"/>
</dbReference>
<dbReference type="Gene3D" id="3.10.50.40">
    <property type="match status" value="3"/>
</dbReference>
<keyword evidence="5 8" id="KW-0802">TPR repeat</keyword>
<evidence type="ECO:0000259" key="9">
    <source>
        <dbReference type="PROSITE" id="PS50059"/>
    </source>
</evidence>
<dbReference type="InterPro" id="IPR001179">
    <property type="entry name" value="PPIase_FKBP_dom"/>
</dbReference>
<dbReference type="SUPFAM" id="SSF48452">
    <property type="entry name" value="TPR-like"/>
    <property type="match status" value="1"/>
</dbReference>
<dbReference type="Pfam" id="PF14559">
    <property type="entry name" value="TPR_19"/>
    <property type="match status" value="1"/>
</dbReference>
<proteinExistence type="inferred from homology"/>
<dbReference type="GO" id="GO:0003755">
    <property type="term" value="F:peptidyl-prolyl cis-trans isomerase activity"/>
    <property type="evidence" value="ECO:0007669"/>
    <property type="project" value="UniProtKB-KW"/>
</dbReference>
<dbReference type="InterPro" id="IPR046357">
    <property type="entry name" value="PPIase_dom_sf"/>
</dbReference>
<accession>A0AAN7KTH1</accession>
<dbReference type="SMART" id="SM00028">
    <property type="entry name" value="TPR"/>
    <property type="match status" value="3"/>
</dbReference>
<dbReference type="EC" id="5.2.1.8" evidence="3 7"/>
<dbReference type="PROSITE" id="PS50059">
    <property type="entry name" value="FKBP_PPIASE"/>
    <property type="match status" value="3"/>
</dbReference>
<dbReference type="InterPro" id="IPR011990">
    <property type="entry name" value="TPR-like_helical_dom_sf"/>
</dbReference>
<comment type="catalytic activity">
    <reaction evidence="1 7">
        <text>[protein]-peptidylproline (omega=180) = [protein]-peptidylproline (omega=0)</text>
        <dbReference type="Rhea" id="RHEA:16237"/>
        <dbReference type="Rhea" id="RHEA-COMP:10747"/>
        <dbReference type="Rhea" id="RHEA-COMP:10748"/>
        <dbReference type="ChEBI" id="CHEBI:83833"/>
        <dbReference type="ChEBI" id="CHEBI:83834"/>
        <dbReference type="EC" id="5.2.1.8"/>
    </reaction>
</comment>
<feature type="domain" description="PPIase FKBP-type" evidence="9">
    <location>
        <begin position="323"/>
        <end position="380"/>
    </location>
</feature>
<dbReference type="Gene3D" id="1.25.40.10">
    <property type="entry name" value="Tetratricopeptide repeat domain"/>
    <property type="match status" value="1"/>
</dbReference>
<gene>
    <name evidence="10" type="ORF">SAY86_027660</name>
</gene>
<sequence length="540" mass="60336">MLISPVKARSMSACRKISTEIVSRRETNDSLSSTENLSHLSLHPPLHLLLLQASMVISTLKPEARSENHGFFEQRIGTQGLRKQILRKGSSWQTPFHGDEVEVHFSGKINGGAFIDSSGDGSSFKFKLGQFEVIRGWDEGVSTMRKGERAIFTIPPNLAYGELGFPPLIPPDSTLVYDIEMIGWSSIRDLTGDGGVLKKIVRDGLGWATPRDGDEVIVKYEVRLEDGAVVSKSEEGVKFQVGDAYPCPAMSIAVKTMRRNEKAELTVKFSYGFGAGGTVSANSSLFIGIELLSWRRVIDVTGDKKVLKRIVKAGEGFEHPSEGSIVKAAYTSKQEDGTVNERRGTMEEPFEFVSLHDQIDEGLDRAIMTMKKGERSIVSVCRSSVTYYEVDLIDFTKEKPFWKMDSREKIEACQQKKNSGNSLFKTGDFRRASENYEKAAQYASFDHLFTHEEKVLANSLCSSCYLNNAACKLRLGEYSEAAKLCTKVLEMDPSNGKALYRRSQAYLRVSDLEKAEEDITRALSIHPNDRYRRNKLLKLA</sequence>
<evidence type="ECO:0000313" key="11">
    <source>
        <dbReference type="Proteomes" id="UP001346149"/>
    </source>
</evidence>
<feature type="domain" description="PPIase FKBP-type" evidence="9">
    <location>
        <begin position="213"/>
        <end position="295"/>
    </location>
</feature>
<dbReference type="InterPro" id="IPR050754">
    <property type="entry name" value="FKBP4/5/8-like"/>
</dbReference>
<dbReference type="EMBL" id="JAXQNO010000021">
    <property type="protein sequence ID" value="KAK4769510.1"/>
    <property type="molecule type" value="Genomic_DNA"/>
</dbReference>
<dbReference type="InterPro" id="IPR019734">
    <property type="entry name" value="TPR_rpt"/>
</dbReference>
<evidence type="ECO:0000256" key="1">
    <source>
        <dbReference type="ARBA" id="ARBA00000971"/>
    </source>
</evidence>
<evidence type="ECO:0000256" key="7">
    <source>
        <dbReference type="PROSITE-ProRule" id="PRU00277"/>
    </source>
</evidence>
<keyword evidence="7" id="KW-0697">Rotamase</keyword>
<name>A0AAN7KTH1_TRANT</name>
<dbReference type="SUPFAM" id="SSF54534">
    <property type="entry name" value="FKBP-like"/>
    <property type="match status" value="3"/>
</dbReference>
<dbReference type="AlphaFoldDB" id="A0AAN7KTH1"/>
<keyword evidence="4" id="KW-0677">Repeat</keyword>
<evidence type="ECO:0000256" key="3">
    <source>
        <dbReference type="ARBA" id="ARBA00013194"/>
    </source>
</evidence>
<dbReference type="PANTHER" id="PTHR46512">
    <property type="entry name" value="PEPTIDYLPROLYL ISOMERASE"/>
    <property type="match status" value="1"/>
</dbReference>
<comment type="caution">
    <text evidence="10">The sequence shown here is derived from an EMBL/GenBank/DDBJ whole genome shotgun (WGS) entry which is preliminary data.</text>
</comment>
<keyword evidence="11" id="KW-1185">Reference proteome</keyword>
<dbReference type="PANTHER" id="PTHR46512:SF11">
    <property type="entry name" value="PEPTIDYLPROLYL ISOMERASE"/>
    <property type="match status" value="1"/>
</dbReference>
<evidence type="ECO:0000256" key="5">
    <source>
        <dbReference type="ARBA" id="ARBA00022803"/>
    </source>
</evidence>
<keyword evidence="6 7" id="KW-0413">Isomerase</keyword>
<feature type="domain" description="PPIase FKBP-type" evidence="9">
    <location>
        <begin position="98"/>
        <end position="185"/>
    </location>
</feature>
<evidence type="ECO:0000256" key="2">
    <source>
        <dbReference type="ARBA" id="ARBA00006577"/>
    </source>
</evidence>
<evidence type="ECO:0000256" key="8">
    <source>
        <dbReference type="PROSITE-ProRule" id="PRU00339"/>
    </source>
</evidence>
<dbReference type="Proteomes" id="UP001346149">
    <property type="component" value="Unassembled WGS sequence"/>
</dbReference>
<evidence type="ECO:0000313" key="10">
    <source>
        <dbReference type="EMBL" id="KAK4769510.1"/>
    </source>
</evidence>
<dbReference type="FunFam" id="1.25.40.10:FF:000008">
    <property type="entry name" value="Peptidylprolyl isomerase"/>
    <property type="match status" value="1"/>
</dbReference>
<feature type="repeat" description="TPR" evidence="8">
    <location>
        <begin position="462"/>
        <end position="495"/>
    </location>
</feature>
<dbReference type="Pfam" id="PF00254">
    <property type="entry name" value="FKBP_C"/>
    <property type="match status" value="3"/>
</dbReference>
<evidence type="ECO:0000256" key="4">
    <source>
        <dbReference type="ARBA" id="ARBA00022737"/>
    </source>
</evidence>
<organism evidence="10 11">
    <name type="scientific">Trapa natans</name>
    <name type="common">Water chestnut</name>
    <dbReference type="NCBI Taxonomy" id="22666"/>
    <lineage>
        <taxon>Eukaryota</taxon>
        <taxon>Viridiplantae</taxon>
        <taxon>Streptophyta</taxon>
        <taxon>Embryophyta</taxon>
        <taxon>Tracheophyta</taxon>
        <taxon>Spermatophyta</taxon>
        <taxon>Magnoliopsida</taxon>
        <taxon>eudicotyledons</taxon>
        <taxon>Gunneridae</taxon>
        <taxon>Pentapetalae</taxon>
        <taxon>rosids</taxon>
        <taxon>malvids</taxon>
        <taxon>Myrtales</taxon>
        <taxon>Lythraceae</taxon>
        <taxon>Trapa</taxon>
    </lineage>
</organism>
<reference evidence="10 11" key="1">
    <citation type="journal article" date="2023" name="Hortic Res">
        <title>Pangenome of water caltrop reveals structural variations and asymmetric subgenome divergence after allopolyploidization.</title>
        <authorList>
            <person name="Zhang X."/>
            <person name="Chen Y."/>
            <person name="Wang L."/>
            <person name="Yuan Y."/>
            <person name="Fang M."/>
            <person name="Shi L."/>
            <person name="Lu R."/>
            <person name="Comes H.P."/>
            <person name="Ma Y."/>
            <person name="Chen Y."/>
            <person name="Huang G."/>
            <person name="Zhou Y."/>
            <person name="Zheng Z."/>
            <person name="Qiu Y."/>
        </authorList>
    </citation>
    <scope>NUCLEOTIDE SEQUENCE [LARGE SCALE GENOMIC DNA]</scope>
    <source>
        <strain evidence="10">F231</strain>
    </source>
</reference>
<comment type="similarity">
    <text evidence="2">Belongs to the FKBP-type PPIase family.</text>
</comment>